<dbReference type="CDD" id="cd05828">
    <property type="entry name" value="Sortase_D_1"/>
    <property type="match status" value="1"/>
</dbReference>
<dbReference type="InterPro" id="IPR023365">
    <property type="entry name" value="Sortase_dom-sf"/>
</dbReference>
<dbReference type="RefSeq" id="WP_188689915.1">
    <property type="nucleotide sequence ID" value="NZ_BMIR01000003.1"/>
</dbReference>
<protein>
    <recommendedName>
        <fullName evidence="5">Class D sortase</fullName>
    </recommendedName>
</protein>
<dbReference type="SUPFAM" id="SSF63817">
    <property type="entry name" value="Sortase"/>
    <property type="match status" value="1"/>
</dbReference>
<dbReference type="Proteomes" id="UP000628775">
    <property type="component" value="Unassembled WGS sequence"/>
</dbReference>
<feature type="active site" description="Acyl-thioester intermediate" evidence="2">
    <location>
        <position position="175"/>
    </location>
</feature>
<dbReference type="InterPro" id="IPR005754">
    <property type="entry name" value="Sortase"/>
</dbReference>
<evidence type="ECO:0000256" key="1">
    <source>
        <dbReference type="ARBA" id="ARBA00022801"/>
    </source>
</evidence>
<dbReference type="Pfam" id="PF04203">
    <property type="entry name" value="Sortase"/>
    <property type="match status" value="1"/>
</dbReference>
<proteinExistence type="predicted"/>
<gene>
    <name evidence="3" type="primary">yhcS</name>
    <name evidence="3" type="ORF">GCM10011391_09500</name>
</gene>
<reference evidence="3" key="1">
    <citation type="journal article" date="2014" name="Int. J. Syst. Evol. Microbiol.">
        <title>Complete genome sequence of Corynebacterium casei LMG S-19264T (=DSM 44701T), isolated from a smear-ripened cheese.</title>
        <authorList>
            <consortium name="US DOE Joint Genome Institute (JGI-PGF)"/>
            <person name="Walter F."/>
            <person name="Albersmeier A."/>
            <person name="Kalinowski J."/>
            <person name="Ruckert C."/>
        </authorList>
    </citation>
    <scope>NUCLEOTIDE SEQUENCE</scope>
    <source>
        <strain evidence="3">CGMCC 1.15371</strain>
    </source>
</reference>
<dbReference type="NCBIfam" id="NF033746">
    <property type="entry name" value="class_D_sortase"/>
    <property type="match status" value="1"/>
</dbReference>
<reference evidence="3" key="2">
    <citation type="submission" date="2020-09" db="EMBL/GenBank/DDBJ databases">
        <authorList>
            <person name="Sun Q."/>
            <person name="Zhou Y."/>
        </authorList>
    </citation>
    <scope>NUCLEOTIDE SEQUENCE</scope>
    <source>
        <strain evidence="3">CGMCC 1.15371</strain>
    </source>
</reference>
<dbReference type="Gene3D" id="2.40.260.10">
    <property type="entry name" value="Sortase"/>
    <property type="match status" value="1"/>
</dbReference>
<dbReference type="PROSITE" id="PS00758">
    <property type="entry name" value="ARGE_DAPE_CPG2_1"/>
    <property type="match status" value="1"/>
</dbReference>
<keyword evidence="4" id="KW-1185">Reference proteome</keyword>
<accession>A0A8J2YG15</accession>
<feature type="active site" description="Proton donor/acceptor" evidence="2">
    <location>
        <position position="115"/>
    </location>
</feature>
<keyword evidence="1" id="KW-0378">Hydrolase</keyword>
<dbReference type="NCBIfam" id="TIGR01076">
    <property type="entry name" value="sortase_fam"/>
    <property type="match status" value="1"/>
</dbReference>
<dbReference type="GO" id="GO:0016787">
    <property type="term" value="F:hydrolase activity"/>
    <property type="evidence" value="ECO:0007669"/>
    <property type="project" value="UniProtKB-KW"/>
</dbReference>
<dbReference type="InterPro" id="IPR041999">
    <property type="entry name" value="Sortase_D_1"/>
</dbReference>
<dbReference type="InterPro" id="IPR001261">
    <property type="entry name" value="ArgE/DapE_CS"/>
</dbReference>
<sequence>MRYISSILIALGLILLFIGGYQFFHTKHQISQSFSDVKQSLEQPTEENHLDSGNYDGSTFNPKLDHPVGILKIPKLKRNLPIIEGTEQKELAKGVGHYTTTGFPGQGKPILLAGHRDTVFRDFGKLKKGDMFILNLPYGKYKYQMRNAKIVDSNNTKVVRDALRGTKEKLLISTCYPFGYIGHAPKRYVIYAYAVDRKNS</sequence>
<evidence type="ECO:0008006" key="5">
    <source>
        <dbReference type="Google" id="ProtNLM"/>
    </source>
</evidence>
<dbReference type="AlphaFoldDB" id="A0A8J2YG15"/>
<dbReference type="InterPro" id="IPR053525">
    <property type="entry name" value="Sortase_D"/>
</dbReference>
<evidence type="ECO:0000313" key="4">
    <source>
        <dbReference type="Proteomes" id="UP000628775"/>
    </source>
</evidence>
<dbReference type="EMBL" id="BMIR01000003">
    <property type="protein sequence ID" value="GGE32958.1"/>
    <property type="molecule type" value="Genomic_DNA"/>
</dbReference>
<comment type="caution">
    <text evidence="3">The sequence shown here is derived from an EMBL/GenBank/DDBJ whole genome shotgun (WGS) entry which is preliminary data.</text>
</comment>
<evidence type="ECO:0000256" key="2">
    <source>
        <dbReference type="PIRSR" id="PIRSR605754-1"/>
    </source>
</evidence>
<name>A0A8J2YG15_9BACL</name>
<evidence type="ECO:0000313" key="3">
    <source>
        <dbReference type="EMBL" id="GGE32958.1"/>
    </source>
</evidence>
<organism evidence="3 4">
    <name type="scientific">Pullulanibacillus camelliae</name>
    <dbReference type="NCBI Taxonomy" id="1707096"/>
    <lineage>
        <taxon>Bacteria</taxon>
        <taxon>Bacillati</taxon>
        <taxon>Bacillota</taxon>
        <taxon>Bacilli</taxon>
        <taxon>Bacillales</taxon>
        <taxon>Sporolactobacillaceae</taxon>
        <taxon>Pullulanibacillus</taxon>
    </lineage>
</organism>